<accession>A0A5C8ZNI7</accession>
<dbReference type="GO" id="GO:0016706">
    <property type="term" value="F:2-oxoglutarate-dependent dioxygenase activity"/>
    <property type="evidence" value="ECO:0007669"/>
    <property type="project" value="UniProtKB-ARBA"/>
</dbReference>
<dbReference type="OrthoDB" id="5935487at2"/>
<dbReference type="Proteomes" id="UP000321933">
    <property type="component" value="Unassembled WGS sequence"/>
</dbReference>
<comment type="caution">
    <text evidence="1">The sequence shown here is derived from an EMBL/GenBank/DDBJ whole genome shotgun (WGS) entry which is preliminary data.</text>
</comment>
<organism evidence="1 2">
    <name type="scientific">Parahaliea aestuarii</name>
    <dbReference type="NCBI Taxonomy" id="1852021"/>
    <lineage>
        <taxon>Bacteria</taxon>
        <taxon>Pseudomonadati</taxon>
        <taxon>Pseudomonadota</taxon>
        <taxon>Gammaproteobacteria</taxon>
        <taxon>Cellvibrionales</taxon>
        <taxon>Halieaceae</taxon>
        <taxon>Parahaliea</taxon>
    </lineage>
</organism>
<dbReference type="AlphaFoldDB" id="A0A5C8ZNI7"/>
<reference evidence="1 2" key="1">
    <citation type="submission" date="2019-08" db="EMBL/GenBank/DDBJ databases">
        <title>Parahaliea maris sp. nov., isolated from the surface seawater.</title>
        <authorList>
            <person name="Liu Y."/>
        </authorList>
    </citation>
    <scope>NUCLEOTIDE SEQUENCE [LARGE SCALE GENOMIC DNA]</scope>
    <source>
        <strain evidence="1 2">S2-26</strain>
    </source>
</reference>
<keyword evidence="2" id="KW-1185">Reference proteome</keyword>
<evidence type="ECO:0000313" key="2">
    <source>
        <dbReference type="Proteomes" id="UP000321933"/>
    </source>
</evidence>
<name>A0A5C8ZNI7_9GAMM</name>
<proteinExistence type="predicted"/>
<sequence>MSQSVLASIMDSETASDVAAALAADDYPGAIARLEKFASRGENPALDQRILDLRIEAFQRMQWPENPLQWPREFEAPRQAGKLADIDASELDIETLKSGVFGSGGLIVRELVEPGQVAMLREGIDCALAARHAAVKGEATEVDRSWYGRSNSVAGGPVQFGNLGKRTPADSGSVWAVDSPRMALHLIALYRELGLPSLLEGYFGEAALLSVKKWVLRKVKPNPGQVAGWHQDGRFLGEDIRTVNMWIALSDCGGDAAAPGMDIIPASRRVIHETGTAGADFDWTVGPGLVAGIEKSTPAENPRFRPGDALFFDEFNLHRTGFASHHTEYRYAVESWFFAASRAPHKQQPVLF</sequence>
<dbReference type="RefSeq" id="WP_148065316.1">
    <property type="nucleotide sequence ID" value="NZ_VRYZ01000007.1"/>
</dbReference>
<dbReference type="Gene3D" id="2.60.120.620">
    <property type="entry name" value="q2cbj1_9rhob like domain"/>
    <property type="match status" value="1"/>
</dbReference>
<gene>
    <name evidence="1" type="ORF">FVW59_15745</name>
</gene>
<keyword evidence="1" id="KW-0223">Dioxygenase</keyword>
<dbReference type="Pfam" id="PF05721">
    <property type="entry name" value="PhyH"/>
    <property type="match status" value="1"/>
</dbReference>
<dbReference type="InterPro" id="IPR008775">
    <property type="entry name" value="Phytyl_CoA_dOase-like"/>
</dbReference>
<keyword evidence="1" id="KW-0560">Oxidoreductase</keyword>
<dbReference type="EMBL" id="VRYZ01000007">
    <property type="protein sequence ID" value="TXS90053.1"/>
    <property type="molecule type" value="Genomic_DNA"/>
</dbReference>
<evidence type="ECO:0000313" key="1">
    <source>
        <dbReference type="EMBL" id="TXS90053.1"/>
    </source>
</evidence>
<protein>
    <submittedName>
        <fullName evidence="1">Phytanoyl-CoA dioxygenase family protein</fullName>
    </submittedName>
</protein>
<dbReference type="SUPFAM" id="SSF51197">
    <property type="entry name" value="Clavaminate synthase-like"/>
    <property type="match status" value="1"/>
</dbReference>